<dbReference type="Proteomes" id="UP000291404">
    <property type="component" value="Unassembled WGS sequence"/>
</dbReference>
<keyword evidence="3" id="KW-1185">Reference proteome</keyword>
<protein>
    <submittedName>
        <fullName evidence="2">Uncharacterized protein</fullName>
    </submittedName>
</protein>
<organism evidence="2 3">
    <name type="scientific">Hamiltosporidium magnivora</name>
    <dbReference type="NCBI Taxonomy" id="148818"/>
    <lineage>
        <taxon>Eukaryota</taxon>
        <taxon>Fungi</taxon>
        <taxon>Fungi incertae sedis</taxon>
        <taxon>Microsporidia</taxon>
        <taxon>Dubosqiidae</taxon>
        <taxon>Hamiltosporidium</taxon>
    </lineage>
</organism>
<dbReference type="VEuPathDB" id="MicrosporidiaDB:CWI36_3321p0010"/>
<reference evidence="2 3" key="1">
    <citation type="submission" date="2017-12" db="EMBL/GenBank/DDBJ databases">
        <authorList>
            <person name="Pombert J.-F."/>
            <person name="Haag K.L."/>
            <person name="Ebert D."/>
        </authorList>
    </citation>
    <scope>NUCLEOTIDE SEQUENCE [LARGE SCALE GENOMIC DNA]</scope>
    <source>
        <strain evidence="2">BE-OM-2</strain>
    </source>
</reference>
<sequence>YKCSVEIIPYVMTWDSIMPLCHKSHLKRLEIPMNLEAYIRYIVLKKTVETISFDRRRGLESGQNAEESCDRASLGVIE</sequence>
<dbReference type="EMBL" id="PITI01003321">
    <property type="protein sequence ID" value="TBT96852.1"/>
    <property type="molecule type" value="Genomic_DNA"/>
</dbReference>
<evidence type="ECO:0000313" key="2">
    <source>
        <dbReference type="EMBL" id="TBT96852.1"/>
    </source>
</evidence>
<comment type="caution">
    <text evidence="2">The sequence shown here is derived from an EMBL/GenBank/DDBJ whole genome shotgun (WGS) entry which is preliminary data.</text>
</comment>
<gene>
    <name evidence="2" type="ORF">CWI36_3321p0010</name>
</gene>
<name>A0A4Q9KQE0_9MICR</name>
<feature type="non-terminal residue" evidence="2">
    <location>
        <position position="1"/>
    </location>
</feature>
<dbReference type="AlphaFoldDB" id="A0A4Q9KQE0"/>
<evidence type="ECO:0000256" key="1">
    <source>
        <dbReference type="SAM" id="MobiDB-lite"/>
    </source>
</evidence>
<accession>A0A4Q9KQE0</accession>
<proteinExistence type="predicted"/>
<feature type="region of interest" description="Disordered" evidence="1">
    <location>
        <begin position="59"/>
        <end position="78"/>
    </location>
</feature>
<evidence type="ECO:0000313" key="3">
    <source>
        <dbReference type="Proteomes" id="UP000291404"/>
    </source>
</evidence>